<feature type="domain" description="ABC transporter" evidence="6">
    <location>
        <begin position="2"/>
        <end position="228"/>
    </location>
</feature>
<evidence type="ECO:0000256" key="4">
    <source>
        <dbReference type="ARBA" id="ARBA00022840"/>
    </source>
</evidence>
<dbReference type="GO" id="GO:0015658">
    <property type="term" value="F:branched-chain amino acid transmembrane transporter activity"/>
    <property type="evidence" value="ECO:0007669"/>
    <property type="project" value="TreeGrafter"/>
</dbReference>
<keyword evidence="8" id="KW-1185">Reference proteome</keyword>
<comment type="similarity">
    <text evidence="1">Belongs to the ABC transporter superfamily.</text>
</comment>
<dbReference type="CDD" id="cd03224">
    <property type="entry name" value="ABC_TM1139_LivF_branched"/>
    <property type="match status" value="1"/>
</dbReference>
<evidence type="ECO:0000256" key="5">
    <source>
        <dbReference type="ARBA" id="ARBA00022970"/>
    </source>
</evidence>
<dbReference type="SMART" id="SM00382">
    <property type="entry name" value="AAA"/>
    <property type="match status" value="1"/>
</dbReference>
<accession>A0A941IMI5</accession>
<dbReference type="EMBL" id="JAGSOG010000051">
    <property type="protein sequence ID" value="MBR7834210.1"/>
    <property type="molecule type" value="Genomic_DNA"/>
</dbReference>
<evidence type="ECO:0000256" key="3">
    <source>
        <dbReference type="ARBA" id="ARBA00022741"/>
    </source>
</evidence>
<evidence type="ECO:0000313" key="8">
    <source>
        <dbReference type="Proteomes" id="UP000675781"/>
    </source>
</evidence>
<dbReference type="AlphaFoldDB" id="A0A941IMI5"/>
<dbReference type="Gene3D" id="3.40.50.300">
    <property type="entry name" value="P-loop containing nucleotide triphosphate hydrolases"/>
    <property type="match status" value="1"/>
</dbReference>
<dbReference type="PROSITE" id="PS00211">
    <property type="entry name" value="ABC_TRANSPORTER_1"/>
    <property type="match status" value="1"/>
</dbReference>
<evidence type="ECO:0000256" key="2">
    <source>
        <dbReference type="ARBA" id="ARBA00022448"/>
    </source>
</evidence>
<evidence type="ECO:0000259" key="6">
    <source>
        <dbReference type="PROSITE" id="PS50893"/>
    </source>
</evidence>
<evidence type="ECO:0000256" key="1">
    <source>
        <dbReference type="ARBA" id="ARBA00005417"/>
    </source>
</evidence>
<protein>
    <submittedName>
        <fullName evidence="7">ABC transporter ATP-binding protein</fullName>
    </submittedName>
</protein>
<dbReference type="InterPro" id="IPR027417">
    <property type="entry name" value="P-loop_NTPase"/>
</dbReference>
<dbReference type="InterPro" id="IPR017871">
    <property type="entry name" value="ABC_transporter-like_CS"/>
</dbReference>
<keyword evidence="4 7" id="KW-0067">ATP-binding</keyword>
<keyword evidence="3" id="KW-0547">Nucleotide-binding</keyword>
<comment type="caution">
    <text evidence="7">The sequence shown here is derived from an EMBL/GenBank/DDBJ whole genome shotgun (WGS) entry which is preliminary data.</text>
</comment>
<keyword evidence="5" id="KW-0029">Amino-acid transport</keyword>
<keyword evidence="2" id="KW-0813">Transport</keyword>
<dbReference type="InterPro" id="IPR003593">
    <property type="entry name" value="AAA+_ATPase"/>
</dbReference>
<evidence type="ECO:0000313" key="7">
    <source>
        <dbReference type="EMBL" id="MBR7834210.1"/>
    </source>
</evidence>
<dbReference type="GO" id="GO:0016887">
    <property type="term" value="F:ATP hydrolysis activity"/>
    <property type="evidence" value="ECO:0007669"/>
    <property type="project" value="InterPro"/>
</dbReference>
<dbReference type="Pfam" id="PF00005">
    <property type="entry name" value="ABC_tran"/>
    <property type="match status" value="1"/>
</dbReference>
<dbReference type="InterPro" id="IPR003439">
    <property type="entry name" value="ABC_transporter-like_ATP-bd"/>
</dbReference>
<dbReference type="GO" id="GO:0015807">
    <property type="term" value="P:L-amino acid transport"/>
    <property type="evidence" value="ECO:0007669"/>
    <property type="project" value="TreeGrafter"/>
</dbReference>
<name>A0A941IMI5_9ACTN</name>
<reference evidence="7" key="1">
    <citation type="submission" date="2021-04" db="EMBL/GenBank/DDBJ databases">
        <title>Genome based classification of Actinospica acidithermotolerans sp. nov., an actinobacterium isolated from an Indonesian hot spring.</title>
        <authorList>
            <person name="Kusuma A.B."/>
            <person name="Putra K.E."/>
            <person name="Nafisah S."/>
            <person name="Loh J."/>
            <person name="Nouioui I."/>
            <person name="Goodfellow M."/>
        </authorList>
    </citation>
    <scope>NUCLEOTIDE SEQUENCE</scope>
    <source>
        <strain evidence="7">CSCA 57</strain>
    </source>
</reference>
<dbReference type="InterPro" id="IPR052156">
    <property type="entry name" value="BCAA_Transport_ATP-bd_LivF"/>
</dbReference>
<dbReference type="PANTHER" id="PTHR43820:SF2">
    <property type="entry name" value="ABC TRANSPORTER ATP-BINDING PROTEIN"/>
    <property type="match status" value="1"/>
</dbReference>
<dbReference type="PANTHER" id="PTHR43820">
    <property type="entry name" value="HIGH-AFFINITY BRANCHED-CHAIN AMINO ACID TRANSPORT ATP-BINDING PROTEIN LIVF"/>
    <property type="match status" value="1"/>
</dbReference>
<dbReference type="GO" id="GO:0005524">
    <property type="term" value="F:ATP binding"/>
    <property type="evidence" value="ECO:0007669"/>
    <property type="project" value="UniProtKB-KW"/>
</dbReference>
<organism evidence="7 8">
    <name type="scientific">Actinospica durhamensis</name>
    <dbReference type="NCBI Taxonomy" id="1508375"/>
    <lineage>
        <taxon>Bacteria</taxon>
        <taxon>Bacillati</taxon>
        <taxon>Actinomycetota</taxon>
        <taxon>Actinomycetes</taxon>
        <taxon>Catenulisporales</taxon>
        <taxon>Actinospicaceae</taxon>
        <taxon>Actinospica</taxon>
    </lineage>
</organism>
<gene>
    <name evidence="7" type="ORF">KDL01_13125</name>
</gene>
<sequence>MLELEDVRVRLGGSAILHGVSFTVAAAGVTALLGRNGVGKTTTAKSVLGLYPATGSIRLDGRELIGLPTHAVARLGIGYVPEDRGVFAGLTVAENLRLAEPREQPKAGYPRVYELFPVLEARAAQPAGTLSGGEQQMLAIGRILLRRNRLLVVDEPTKGLSPKVAAEVARALKEVAETVPVLLIEQNLSVVRTLAGQAVVLDTGRVAHRGATRDLLADPARTNALLGVSTARADPVRADTARADARGGTA</sequence>
<dbReference type="PROSITE" id="PS50893">
    <property type="entry name" value="ABC_TRANSPORTER_2"/>
    <property type="match status" value="1"/>
</dbReference>
<dbReference type="Proteomes" id="UP000675781">
    <property type="component" value="Unassembled WGS sequence"/>
</dbReference>
<dbReference type="SUPFAM" id="SSF52540">
    <property type="entry name" value="P-loop containing nucleoside triphosphate hydrolases"/>
    <property type="match status" value="1"/>
</dbReference>
<proteinExistence type="inferred from homology"/>